<dbReference type="GO" id="GO:0006950">
    <property type="term" value="P:response to stress"/>
    <property type="evidence" value="ECO:0007669"/>
    <property type="project" value="TreeGrafter"/>
</dbReference>
<dbReference type="InterPro" id="IPR036390">
    <property type="entry name" value="WH_DNA-bd_sf"/>
</dbReference>
<dbReference type="PRINTS" id="PR00598">
    <property type="entry name" value="HTHMARR"/>
</dbReference>
<dbReference type="OrthoDB" id="763883at2"/>
<dbReference type="Gene3D" id="1.10.10.10">
    <property type="entry name" value="Winged helix-like DNA-binding domain superfamily/Winged helix DNA-binding domain"/>
    <property type="match status" value="1"/>
</dbReference>
<dbReference type="SUPFAM" id="SSF46785">
    <property type="entry name" value="Winged helix' DNA-binding domain"/>
    <property type="match status" value="1"/>
</dbReference>
<reference evidence="2 3" key="1">
    <citation type="journal article" date="2013" name="PLoS ONE">
        <title>Genomic analysis of Melioribacter roseus, facultatively anaerobic organotrophic bacterium representing a novel deep lineage within Bacteriodetes/Chlorobi group.</title>
        <authorList>
            <person name="Kadnikov V.V."/>
            <person name="Mardanov A.V."/>
            <person name="Podosokorskaya O.A."/>
            <person name="Gavrilov S.N."/>
            <person name="Kublanov I.V."/>
            <person name="Beletsky A.V."/>
            <person name="Bonch-Osmolovskaya E.A."/>
            <person name="Ravin N.V."/>
        </authorList>
    </citation>
    <scope>NUCLEOTIDE SEQUENCE [LARGE SCALE GENOMIC DNA]</scope>
    <source>
        <strain evidence="3">JCM 17771 / P3M-2</strain>
    </source>
</reference>
<gene>
    <name evidence="2" type="ordered locus">MROS_1351</name>
</gene>
<dbReference type="AlphaFoldDB" id="I7A010"/>
<dbReference type="InterPro" id="IPR039422">
    <property type="entry name" value="MarR/SlyA-like"/>
</dbReference>
<accession>I7A010</accession>
<dbReference type="InterPro" id="IPR000835">
    <property type="entry name" value="HTH_MarR-typ"/>
</dbReference>
<sequence>MRLEEEIKQKKFRNEFHKLTVNLHYTNNWLLNIHKSIFERFGITPNQFNILRILRGQHPGSASVNLLKERMLDKTSDVSRLVERLRVKGLVERNRCPNDRRRADVIITEKGLELLKEIDKYNDEFDRALSNLSENEAKLLNDLLDKMRG</sequence>
<dbReference type="EMBL" id="CP003557">
    <property type="protein sequence ID" value="AFN74588.1"/>
    <property type="molecule type" value="Genomic_DNA"/>
</dbReference>
<dbReference type="STRING" id="1191523.MROS_1351"/>
<dbReference type="Pfam" id="PF12802">
    <property type="entry name" value="MarR_2"/>
    <property type="match status" value="1"/>
</dbReference>
<dbReference type="Proteomes" id="UP000009011">
    <property type="component" value="Chromosome"/>
</dbReference>
<dbReference type="HOGENOM" id="CLU_083287_27_2_10"/>
<dbReference type="eggNOG" id="COG1846">
    <property type="taxonomic scope" value="Bacteria"/>
</dbReference>
<name>I7A010_MELRP</name>
<proteinExistence type="predicted"/>
<dbReference type="KEGG" id="mro:MROS_1351"/>
<feature type="domain" description="HTH marR-type" evidence="1">
    <location>
        <begin position="1"/>
        <end position="149"/>
    </location>
</feature>
<evidence type="ECO:0000259" key="1">
    <source>
        <dbReference type="PROSITE" id="PS50995"/>
    </source>
</evidence>
<dbReference type="PANTHER" id="PTHR33164">
    <property type="entry name" value="TRANSCRIPTIONAL REGULATOR, MARR FAMILY"/>
    <property type="match status" value="1"/>
</dbReference>
<dbReference type="SMART" id="SM00347">
    <property type="entry name" value="HTH_MARR"/>
    <property type="match status" value="1"/>
</dbReference>
<evidence type="ECO:0000313" key="3">
    <source>
        <dbReference type="Proteomes" id="UP000009011"/>
    </source>
</evidence>
<dbReference type="InterPro" id="IPR036388">
    <property type="entry name" value="WH-like_DNA-bd_sf"/>
</dbReference>
<evidence type="ECO:0000313" key="2">
    <source>
        <dbReference type="EMBL" id="AFN74588.1"/>
    </source>
</evidence>
<dbReference type="PANTHER" id="PTHR33164:SF43">
    <property type="entry name" value="HTH-TYPE TRANSCRIPTIONAL REPRESSOR YETL"/>
    <property type="match status" value="1"/>
</dbReference>
<dbReference type="RefSeq" id="WP_014856023.1">
    <property type="nucleotide sequence ID" value="NC_018178.1"/>
</dbReference>
<protein>
    <submittedName>
        <fullName evidence="2">Transcriptional regulator</fullName>
    </submittedName>
</protein>
<dbReference type="PROSITE" id="PS50995">
    <property type="entry name" value="HTH_MARR_2"/>
    <property type="match status" value="1"/>
</dbReference>
<dbReference type="GO" id="GO:0003700">
    <property type="term" value="F:DNA-binding transcription factor activity"/>
    <property type="evidence" value="ECO:0007669"/>
    <property type="project" value="InterPro"/>
</dbReference>
<keyword evidence="3" id="KW-1185">Reference proteome</keyword>
<organism evidence="2 3">
    <name type="scientific">Melioribacter roseus (strain DSM 23840 / JCM 17771 / VKM B-2668 / P3M-2)</name>
    <dbReference type="NCBI Taxonomy" id="1191523"/>
    <lineage>
        <taxon>Bacteria</taxon>
        <taxon>Pseudomonadati</taxon>
        <taxon>Ignavibacteriota</taxon>
        <taxon>Ignavibacteria</taxon>
        <taxon>Ignavibacteriales</taxon>
        <taxon>Melioribacteraceae</taxon>
        <taxon>Melioribacter</taxon>
    </lineage>
</organism>